<evidence type="ECO:0000256" key="1">
    <source>
        <dbReference type="ARBA" id="ARBA00023015"/>
    </source>
</evidence>
<feature type="compositionally biased region" description="Basic and acidic residues" evidence="4">
    <location>
        <begin position="169"/>
        <end position="183"/>
    </location>
</feature>
<dbReference type="SUPFAM" id="SSF46955">
    <property type="entry name" value="Putative DNA-binding domain"/>
    <property type="match status" value="1"/>
</dbReference>
<dbReference type="PRINTS" id="PR00040">
    <property type="entry name" value="HTHMERR"/>
</dbReference>
<evidence type="ECO:0000313" key="7">
    <source>
        <dbReference type="Proteomes" id="UP001156873"/>
    </source>
</evidence>
<dbReference type="Proteomes" id="UP001156873">
    <property type="component" value="Unassembled WGS sequence"/>
</dbReference>
<proteinExistence type="predicted"/>
<feature type="domain" description="HTH merR-type" evidence="5">
    <location>
        <begin position="5"/>
        <end position="74"/>
    </location>
</feature>
<dbReference type="PROSITE" id="PS50937">
    <property type="entry name" value="HTH_MERR_2"/>
    <property type="match status" value="1"/>
</dbReference>
<feature type="region of interest" description="Disordered" evidence="4">
    <location>
        <begin position="162"/>
        <end position="190"/>
    </location>
</feature>
<dbReference type="RefSeq" id="WP_280577009.1">
    <property type="nucleotide sequence ID" value="NZ_JARXRO010000009.1"/>
</dbReference>
<keyword evidence="2" id="KW-0238">DNA-binding</keyword>
<sequence length="190" mass="21409">MPRSSMHIGEASRRTGLTARAIRLYEASGLIGPAQRGAGGYRRFSEQDLRTLTFVHRARQLGFDLESIRRLLGFWRMGPQMRSDVTRMLGERISELRRCETRMRERRETLESMLGDAGHEEAGCRLLALLLGDDAGHHVVAAPSAIGQPAFGRCADRELRLDPPTVRVRPSEPRNRASGDPRRPGCRRPR</sequence>
<protein>
    <submittedName>
        <fullName evidence="6">MerR family transcriptional regulator</fullName>
    </submittedName>
</protein>
<evidence type="ECO:0000256" key="2">
    <source>
        <dbReference type="ARBA" id="ARBA00023125"/>
    </source>
</evidence>
<dbReference type="EMBL" id="JARXRO010000009">
    <property type="protein sequence ID" value="MDH5832833.1"/>
    <property type="molecule type" value="Genomic_DNA"/>
</dbReference>
<evidence type="ECO:0000259" key="5">
    <source>
        <dbReference type="PROSITE" id="PS50937"/>
    </source>
</evidence>
<keyword evidence="3" id="KW-0804">Transcription</keyword>
<dbReference type="InterPro" id="IPR000551">
    <property type="entry name" value="MerR-type_HTH_dom"/>
</dbReference>
<dbReference type="PROSITE" id="PS00552">
    <property type="entry name" value="HTH_MERR_1"/>
    <property type="match status" value="1"/>
</dbReference>
<reference evidence="6 7" key="1">
    <citation type="submission" date="2023-04" db="EMBL/GenBank/DDBJ databases">
        <title>Luteimonas sp. M1R5S59.</title>
        <authorList>
            <person name="Sun J.-Q."/>
        </authorList>
    </citation>
    <scope>NUCLEOTIDE SEQUENCE [LARGE SCALE GENOMIC DNA]</scope>
    <source>
        <strain evidence="6 7">M1R5S59</strain>
    </source>
</reference>
<comment type="caution">
    <text evidence="6">The sequence shown here is derived from an EMBL/GenBank/DDBJ whole genome shotgun (WGS) entry which is preliminary data.</text>
</comment>
<keyword evidence="1" id="KW-0805">Transcription regulation</keyword>
<evidence type="ECO:0000256" key="4">
    <source>
        <dbReference type="SAM" id="MobiDB-lite"/>
    </source>
</evidence>
<dbReference type="PANTHER" id="PTHR30204">
    <property type="entry name" value="REDOX-CYCLING DRUG-SENSING TRANSCRIPTIONAL ACTIVATOR SOXR"/>
    <property type="match status" value="1"/>
</dbReference>
<evidence type="ECO:0000256" key="3">
    <source>
        <dbReference type="ARBA" id="ARBA00023163"/>
    </source>
</evidence>
<dbReference type="PANTHER" id="PTHR30204:SF94">
    <property type="entry name" value="HEAVY METAL-DEPENDENT TRANSCRIPTIONAL REGULATOR HI_0293-RELATED"/>
    <property type="match status" value="1"/>
</dbReference>
<organism evidence="6 7">
    <name type="scientific">Luteimonas kalidii</name>
    <dbReference type="NCBI Taxonomy" id="3042025"/>
    <lineage>
        <taxon>Bacteria</taxon>
        <taxon>Pseudomonadati</taxon>
        <taxon>Pseudomonadota</taxon>
        <taxon>Gammaproteobacteria</taxon>
        <taxon>Lysobacterales</taxon>
        <taxon>Lysobacteraceae</taxon>
        <taxon>Luteimonas</taxon>
    </lineage>
</organism>
<name>A0ABT6JQ73_9GAMM</name>
<dbReference type="InterPro" id="IPR047057">
    <property type="entry name" value="MerR_fam"/>
</dbReference>
<dbReference type="Gene3D" id="1.10.1660.10">
    <property type="match status" value="1"/>
</dbReference>
<dbReference type="Pfam" id="PF13411">
    <property type="entry name" value="MerR_1"/>
    <property type="match status" value="1"/>
</dbReference>
<dbReference type="SMART" id="SM00422">
    <property type="entry name" value="HTH_MERR"/>
    <property type="match status" value="1"/>
</dbReference>
<gene>
    <name evidence="6" type="ORF">QFW81_02645</name>
</gene>
<evidence type="ECO:0000313" key="6">
    <source>
        <dbReference type="EMBL" id="MDH5832833.1"/>
    </source>
</evidence>
<accession>A0ABT6JQ73</accession>
<dbReference type="InterPro" id="IPR009061">
    <property type="entry name" value="DNA-bd_dom_put_sf"/>
</dbReference>
<keyword evidence="7" id="KW-1185">Reference proteome</keyword>